<sequence>MGLIALELEKRGISTITVTLLPETTQALGVPRSIYFPRKLGNPIGRPNRKEEQLDALKQCLDALVQAKKGEMITGKTTG</sequence>
<dbReference type="RefSeq" id="WP_188431113.1">
    <property type="nucleotide sequence ID" value="NZ_BMEX01000003.1"/>
</dbReference>
<dbReference type="Proteomes" id="UP000617979">
    <property type="component" value="Unassembled WGS sequence"/>
</dbReference>
<dbReference type="EMBL" id="BMEX01000003">
    <property type="protein sequence ID" value="GGA41623.1"/>
    <property type="molecule type" value="Genomic_DNA"/>
</dbReference>
<proteinExistence type="predicted"/>
<gene>
    <name evidence="1" type="ORF">GCM10007416_13290</name>
</gene>
<evidence type="ECO:0000313" key="1">
    <source>
        <dbReference type="EMBL" id="GGA41623.1"/>
    </source>
</evidence>
<name>A0ABQ1GDR1_9BACL</name>
<evidence type="ECO:0000313" key="2">
    <source>
        <dbReference type="Proteomes" id="UP000617979"/>
    </source>
</evidence>
<accession>A0ABQ1GDR1</accession>
<protein>
    <recommendedName>
        <fullName evidence="3">Selenoprotein B, glycine/betaine/sarcosine/D-proline reductase family</fullName>
    </recommendedName>
</protein>
<evidence type="ECO:0008006" key="3">
    <source>
        <dbReference type="Google" id="ProtNLM"/>
    </source>
</evidence>
<comment type="caution">
    <text evidence="1">The sequence shown here is derived from an EMBL/GenBank/DDBJ whole genome shotgun (WGS) entry which is preliminary data.</text>
</comment>
<reference evidence="2" key="1">
    <citation type="journal article" date="2019" name="Int. J. Syst. Evol. Microbiol.">
        <title>The Global Catalogue of Microorganisms (GCM) 10K type strain sequencing project: providing services to taxonomists for standard genome sequencing and annotation.</title>
        <authorList>
            <consortium name="The Broad Institute Genomics Platform"/>
            <consortium name="The Broad Institute Genome Sequencing Center for Infectious Disease"/>
            <person name="Wu L."/>
            <person name="Ma J."/>
        </authorList>
    </citation>
    <scope>NUCLEOTIDE SEQUENCE [LARGE SCALE GENOMIC DNA]</scope>
    <source>
        <strain evidence="2">CGMCC 1.12404</strain>
    </source>
</reference>
<organism evidence="1 2">
    <name type="scientific">Kroppenstedtia guangzhouensis</name>
    <dbReference type="NCBI Taxonomy" id="1274356"/>
    <lineage>
        <taxon>Bacteria</taxon>
        <taxon>Bacillati</taxon>
        <taxon>Bacillota</taxon>
        <taxon>Bacilli</taxon>
        <taxon>Bacillales</taxon>
        <taxon>Thermoactinomycetaceae</taxon>
        <taxon>Kroppenstedtia</taxon>
    </lineage>
</organism>
<keyword evidence="2" id="KW-1185">Reference proteome</keyword>